<dbReference type="RefSeq" id="WP_080050377.1">
    <property type="nucleotide sequence ID" value="NZ_CP020100.1"/>
</dbReference>
<evidence type="ECO:0000256" key="5">
    <source>
        <dbReference type="ARBA" id="ARBA00023004"/>
    </source>
</evidence>
<evidence type="ECO:0000256" key="7">
    <source>
        <dbReference type="SAM" id="SignalP"/>
    </source>
</evidence>
<dbReference type="Gene3D" id="1.10.760.10">
    <property type="entry name" value="Cytochrome c-like domain"/>
    <property type="match status" value="1"/>
</dbReference>
<reference evidence="9 10" key="1">
    <citation type="submission" date="2017-03" db="EMBL/GenBank/DDBJ databases">
        <title>Complete genome sequence of the novel DNRA strain Pseudomonas sp. S-6-2 isolated from Chinese polluted river sediment. Journal of Biotechnology.</title>
        <authorList>
            <person name="Li J."/>
            <person name="Xiang F."/>
            <person name="Wang L."/>
            <person name="Xi L."/>
            <person name="Liu J."/>
        </authorList>
    </citation>
    <scope>NUCLEOTIDE SEQUENCE [LARGE SCALE GENOMIC DNA]</scope>
    <source>
        <strain evidence="9 10">S-6-2</strain>
    </source>
</reference>
<proteinExistence type="inferred from homology"/>
<dbReference type="Proteomes" id="UP000243488">
    <property type="component" value="Chromosome"/>
</dbReference>
<dbReference type="PROSITE" id="PS51007">
    <property type="entry name" value="CYTC"/>
    <property type="match status" value="1"/>
</dbReference>
<feature type="signal peptide" evidence="7">
    <location>
        <begin position="1"/>
        <end position="18"/>
    </location>
</feature>
<dbReference type="InterPro" id="IPR028081">
    <property type="entry name" value="Leu-bd"/>
</dbReference>
<gene>
    <name evidence="9" type="ORF">BVH74_12435</name>
</gene>
<dbReference type="Pfam" id="PF00034">
    <property type="entry name" value="Cytochrom_C"/>
    <property type="match status" value="1"/>
</dbReference>
<dbReference type="GO" id="GO:0046872">
    <property type="term" value="F:metal ion binding"/>
    <property type="evidence" value="ECO:0007669"/>
    <property type="project" value="UniProtKB-KW"/>
</dbReference>
<dbReference type="STRING" id="1931241.BVH74_12435"/>
<dbReference type="Gene3D" id="3.40.50.2300">
    <property type="match status" value="2"/>
</dbReference>
<evidence type="ECO:0000256" key="4">
    <source>
        <dbReference type="ARBA" id="ARBA00022729"/>
    </source>
</evidence>
<dbReference type="PANTHER" id="PTHR47235:SF1">
    <property type="entry name" value="BLR6548 PROTEIN"/>
    <property type="match status" value="1"/>
</dbReference>
<dbReference type="InterPro" id="IPR028082">
    <property type="entry name" value="Peripla_BP_I"/>
</dbReference>
<protein>
    <recommendedName>
        <fullName evidence="8">Cytochrome c domain-containing protein</fullName>
    </recommendedName>
</protein>
<name>A0A1V0B6G8_9GAMM</name>
<sequence>MCARLCTLLSLALLPALAWGLSDNEKAGQQLYRYGQANTDSPVQARLEAADTVVDASLLPCAGCHGRDGRGRAEGGLNPPDITWARLSKPYGERLPGARQHPPYTEASLARAIREGVDPGGNRLSPAMPRYSLSQRQVRDLIAYLQRIEEDFDPGISDQSLVLGTWQPLSGAQADGGQAVSLSLREAIAQINLDGGIHGRRLTLVVVDSAERDEQAVLDELLDQHEVFALVAVQTSSAAQQEQLRQAGVPLVGTLLRNDPGPGSAWTFEPLAGIQDQMKALGLFAEQALSARGAALILVGPEPAHQAQAESLSRWLVQRGWPAPAIQGAEAPLVLGDGLSALFLLGSGLSSSQVSLLASHSPPPYLLLAGEQAQAELFELPMAFSARVFVAYPFLPDDWTPAFRERLARQRAILGNGYLNRRVSASVALAILEEGLRRAGRQLSREALIRALEELYDHPTGMSPRVGFSGGRRVGAGAHIVRLDLENRELHHTGYYIPPEQR</sequence>
<dbReference type="EMBL" id="CP020100">
    <property type="protein sequence ID" value="AQZ95509.1"/>
    <property type="molecule type" value="Genomic_DNA"/>
</dbReference>
<keyword evidence="4 7" id="KW-0732">Signal</keyword>
<dbReference type="Pfam" id="PF13458">
    <property type="entry name" value="Peripla_BP_6"/>
    <property type="match status" value="1"/>
</dbReference>
<comment type="similarity">
    <text evidence="1">Belongs to the leucine-binding protein family.</text>
</comment>
<evidence type="ECO:0000256" key="2">
    <source>
        <dbReference type="ARBA" id="ARBA00022617"/>
    </source>
</evidence>
<organism evidence="9 10">
    <name type="scientific">Halopseudomonas phragmitis</name>
    <dbReference type="NCBI Taxonomy" id="1931241"/>
    <lineage>
        <taxon>Bacteria</taxon>
        <taxon>Pseudomonadati</taxon>
        <taxon>Pseudomonadota</taxon>
        <taxon>Gammaproteobacteria</taxon>
        <taxon>Pseudomonadales</taxon>
        <taxon>Pseudomonadaceae</taxon>
        <taxon>Halopseudomonas</taxon>
    </lineage>
</organism>
<evidence type="ECO:0000313" key="9">
    <source>
        <dbReference type="EMBL" id="AQZ95509.1"/>
    </source>
</evidence>
<evidence type="ECO:0000313" key="10">
    <source>
        <dbReference type="Proteomes" id="UP000243488"/>
    </source>
</evidence>
<dbReference type="InterPro" id="IPR036909">
    <property type="entry name" value="Cyt_c-like_dom_sf"/>
</dbReference>
<feature type="domain" description="Cytochrome c" evidence="8">
    <location>
        <begin position="23"/>
        <end position="149"/>
    </location>
</feature>
<evidence type="ECO:0000256" key="6">
    <source>
        <dbReference type="PROSITE-ProRule" id="PRU00433"/>
    </source>
</evidence>
<evidence type="ECO:0000259" key="8">
    <source>
        <dbReference type="PROSITE" id="PS51007"/>
    </source>
</evidence>
<dbReference type="PANTHER" id="PTHR47235">
    <property type="entry name" value="BLR6548 PROTEIN"/>
    <property type="match status" value="1"/>
</dbReference>
<dbReference type="GO" id="GO:0009055">
    <property type="term" value="F:electron transfer activity"/>
    <property type="evidence" value="ECO:0007669"/>
    <property type="project" value="InterPro"/>
</dbReference>
<feature type="chain" id="PRO_5012550126" description="Cytochrome c domain-containing protein" evidence="7">
    <location>
        <begin position="19"/>
        <end position="502"/>
    </location>
</feature>
<dbReference type="SUPFAM" id="SSF53822">
    <property type="entry name" value="Periplasmic binding protein-like I"/>
    <property type="match status" value="1"/>
</dbReference>
<keyword evidence="3 6" id="KW-0479">Metal-binding</keyword>
<dbReference type="InterPro" id="IPR009056">
    <property type="entry name" value="Cyt_c-like_dom"/>
</dbReference>
<dbReference type="SUPFAM" id="SSF46626">
    <property type="entry name" value="Cytochrome c"/>
    <property type="match status" value="1"/>
</dbReference>
<keyword evidence="10" id="KW-1185">Reference proteome</keyword>
<accession>A0A1V0B6G8</accession>
<keyword evidence="5 6" id="KW-0408">Iron</keyword>
<dbReference type="AlphaFoldDB" id="A0A1V0B6G8"/>
<dbReference type="KEGG" id="ppha:BVH74_12435"/>
<keyword evidence="2 6" id="KW-0349">Heme</keyword>
<dbReference type="GO" id="GO:0020037">
    <property type="term" value="F:heme binding"/>
    <property type="evidence" value="ECO:0007669"/>
    <property type="project" value="InterPro"/>
</dbReference>
<evidence type="ECO:0000256" key="1">
    <source>
        <dbReference type="ARBA" id="ARBA00010062"/>
    </source>
</evidence>
<evidence type="ECO:0000256" key="3">
    <source>
        <dbReference type="ARBA" id="ARBA00022723"/>
    </source>
</evidence>